<accession>A0AA39QQY0</accession>
<dbReference type="GO" id="GO:0022857">
    <property type="term" value="F:transmembrane transporter activity"/>
    <property type="evidence" value="ECO:0007669"/>
    <property type="project" value="InterPro"/>
</dbReference>
<evidence type="ECO:0000256" key="5">
    <source>
        <dbReference type="SAM" id="MobiDB-lite"/>
    </source>
</evidence>
<feature type="transmembrane region" description="Helical" evidence="6">
    <location>
        <begin position="315"/>
        <end position="333"/>
    </location>
</feature>
<sequence>MAGDKLQTARVVSVIAATVISLACGTNYAYSAWAPAFAERMKLSSTQSNIIGTFGNLGMYIAGIPVGLLVDNKGPRPSALLGSISLGAGYFMIYRAYEDGPGSIGLPWLCLFAFMTGIGGCGAFAGAIKTSALNWPNSRGTATAFPLAAFGLSALFFATISSLAFPDNTSDLLLLLSIATFLMTFIGTFFLRVIPTTPPYSTLPKEERSGSDSSTLLKRTRSTDSKYSAGRLSHEPGTQPETISYGDDTPKDPTAFNEAEGPNGGTEETSSLLSKSTGSCPGDVAYQDGNAGPKANRDSHHADIRGLALLSRMKFYQLWLLMGLLTGIGLMTINNIGGDARALWHHYDDSAPPEFIQERQLMHVEILSFMSFCGRLLSGIGSDLIVKKLGMSRFWCLFVSSSIFLVAQICGTRIDNPHVLGFVSGFTGLAYGFLFGVYPALVAETFGVGGLSQNWGCMTLAPIVFGNIFNLIYGHIYDQHSIILPDGTRDCRDGINCYRNAYFVTMAASLAGVGVSLWSIHHDWIEKVKKRKERDRGREA</sequence>
<dbReference type="PANTHER" id="PTHR21576:SF158">
    <property type="entry name" value="RIBOSOMAL RNA-PROCESSING PROTEIN 12-LIKE CONSERVED DOMAIN-CONTAINING PROTEIN"/>
    <property type="match status" value="1"/>
</dbReference>
<feature type="transmembrane region" description="Helical" evidence="6">
    <location>
        <begin position="501"/>
        <end position="520"/>
    </location>
</feature>
<organism evidence="7 8">
    <name type="scientific">Cladonia borealis</name>
    <dbReference type="NCBI Taxonomy" id="184061"/>
    <lineage>
        <taxon>Eukaryota</taxon>
        <taxon>Fungi</taxon>
        <taxon>Dikarya</taxon>
        <taxon>Ascomycota</taxon>
        <taxon>Pezizomycotina</taxon>
        <taxon>Lecanoromycetes</taxon>
        <taxon>OSLEUM clade</taxon>
        <taxon>Lecanoromycetidae</taxon>
        <taxon>Lecanorales</taxon>
        <taxon>Lecanorineae</taxon>
        <taxon>Cladoniaceae</taxon>
        <taxon>Cladonia</taxon>
    </lineage>
</organism>
<feature type="transmembrane region" description="Helical" evidence="6">
    <location>
        <begin position="106"/>
        <end position="128"/>
    </location>
</feature>
<dbReference type="InterPro" id="IPR036259">
    <property type="entry name" value="MFS_trans_sf"/>
</dbReference>
<dbReference type="InterPro" id="IPR011701">
    <property type="entry name" value="MFS"/>
</dbReference>
<dbReference type="Pfam" id="PF07690">
    <property type="entry name" value="MFS_1"/>
    <property type="match status" value="1"/>
</dbReference>
<feature type="transmembrane region" description="Helical" evidence="6">
    <location>
        <begin position="50"/>
        <end position="70"/>
    </location>
</feature>
<feature type="transmembrane region" description="Helical" evidence="6">
    <location>
        <begin position="420"/>
        <end position="443"/>
    </location>
</feature>
<dbReference type="Gene3D" id="1.20.1250.20">
    <property type="entry name" value="MFS general substrate transporter like domains"/>
    <property type="match status" value="1"/>
</dbReference>
<dbReference type="EMBL" id="JAFEKC020000023">
    <property type="protein sequence ID" value="KAK0507542.1"/>
    <property type="molecule type" value="Genomic_DNA"/>
</dbReference>
<feature type="transmembrane region" description="Helical" evidence="6">
    <location>
        <begin position="12"/>
        <end position="30"/>
    </location>
</feature>
<dbReference type="GO" id="GO:0000329">
    <property type="term" value="C:fungal-type vacuole membrane"/>
    <property type="evidence" value="ECO:0007669"/>
    <property type="project" value="TreeGrafter"/>
</dbReference>
<feature type="transmembrane region" description="Helical" evidence="6">
    <location>
        <begin position="393"/>
        <end position="414"/>
    </location>
</feature>
<dbReference type="PANTHER" id="PTHR21576">
    <property type="entry name" value="UNCHARACTERIZED NODULIN-LIKE PROTEIN"/>
    <property type="match status" value="1"/>
</dbReference>
<feature type="compositionally biased region" description="Low complexity" evidence="5">
    <location>
        <begin position="265"/>
        <end position="278"/>
    </location>
</feature>
<evidence type="ECO:0000313" key="7">
    <source>
        <dbReference type="EMBL" id="KAK0507542.1"/>
    </source>
</evidence>
<evidence type="ECO:0008006" key="9">
    <source>
        <dbReference type="Google" id="ProtNLM"/>
    </source>
</evidence>
<keyword evidence="2 6" id="KW-0812">Transmembrane</keyword>
<dbReference type="AlphaFoldDB" id="A0AA39QQY0"/>
<proteinExistence type="predicted"/>
<comment type="caution">
    <text evidence="7">The sequence shown here is derived from an EMBL/GenBank/DDBJ whole genome shotgun (WGS) entry which is preliminary data.</text>
</comment>
<evidence type="ECO:0000256" key="3">
    <source>
        <dbReference type="ARBA" id="ARBA00022989"/>
    </source>
</evidence>
<protein>
    <recommendedName>
        <fullName evidence="9">MFS transporter</fullName>
    </recommendedName>
</protein>
<evidence type="ECO:0000256" key="6">
    <source>
        <dbReference type="SAM" id="Phobius"/>
    </source>
</evidence>
<reference evidence="7" key="1">
    <citation type="submission" date="2023-03" db="EMBL/GenBank/DDBJ databases">
        <title>Complete genome of Cladonia borealis.</title>
        <authorList>
            <person name="Park H."/>
        </authorList>
    </citation>
    <scope>NUCLEOTIDE SEQUENCE</scope>
    <source>
        <strain evidence="7">ANT050790</strain>
    </source>
</reference>
<evidence type="ECO:0000256" key="2">
    <source>
        <dbReference type="ARBA" id="ARBA00022692"/>
    </source>
</evidence>
<feature type="region of interest" description="Disordered" evidence="5">
    <location>
        <begin position="201"/>
        <end position="278"/>
    </location>
</feature>
<evidence type="ECO:0000256" key="1">
    <source>
        <dbReference type="ARBA" id="ARBA00004141"/>
    </source>
</evidence>
<keyword evidence="8" id="KW-1185">Reference proteome</keyword>
<feature type="transmembrane region" description="Helical" evidence="6">
    <location>
        <begin position="455"/>
        <end position="476"/>
    </location>
</feature>
<gene>
    <name evidence="7" type="ORF">JMJ35_010065</name>
</gene>
<name>A0AA39QQY0_9LECA</name>
<evidence type="ECO:0000256" key="4">
    <source>
        <dbReference type="ARBA" id="ARBA00023136"/>
    </source>
</evidence>
<keyword evidence="4 6" id="KW-0472">Membrane</keyword>
<keyword evidence="3 6" id="KW-1133">Transmembrane helix</keyword>
<dbReference type="SUPFAM" id="SSF103473">
    <property type="entry name" value="MFS general substrate transporter"/>
    <property type="match status" value="1"/>
</dbReference>
<feature type="transmembrane region" description="Helical" evidence="6">
    <location>
        <begin position="172"/>
        <end position="191"/>
    </location>
</feature>
<dbReference type="PROSITE" id="PS51257">
    <property type="entry name" value="PROKAR_LIPOPROTEIN"/>
    <property type="match status" value="1"/>
</dbReference>
<feature type="transmembrane region" description="Helical" evidence="6">
    <location>
        <begin position="77"/>
        <end position="94"/>
    </location>
</feature>
<evidence type="ECO:0000313" key="8">
    <source>
        <dbReference type="Proteomes" id="UP001166286"/>
    </source>
</evidence>
<dbReference type="Proteomes" id="UP001166286">
    <property type="component" value="Unassembled WGS sequence"/>
</dbReference>
<comment type="subcellular location">
    <subcellularLocation>
        <location evidence="1">Membrane</location>
        <topology evidence="1">Multi-pass membrane protein</topology>
    </subcellularLocation>
</comment>
<feature type="transmembrane region" description="Helical" evidence="6">
    <location>
        <begin position="140"/>
        <end position="160"/>
    </location>
</feature>